<comment type="caution">
    <text evidence="2">The sequence shown here is derived from an EMBL/GenBank/DDBJ whole genome shotgun (WGS) entry which is preliminary data.</text>
</comment>
<organism evidence="2 3">
    <name type="scientific">Acidiplasma aeolicum</name>
    <dbReference type="NCBI Taxonomy" id="507754"/>
    <lineage>
        <taxon>Archaea</taxon>
        <taxon>Methanobacteriati</taxon>
        <taxon>Thermoplasmatota</taxon>
        <taxon>Thermoplasmata</taxon>
        <taxon>Thermoplasmatales</taxon>
        <taxon>Ferroplasmaceae</taxon>
        <taxon>Acidiplasma</taxon>
    </lineage>
</organism>
<dbReference type="Pfam" id="PF00534">
    <property type="entry name" value="Glycos_transf_1"/>
    <property type="match status" value="1"/>
</dbReference>
<protein>
    <recommendedName>
        <fullName evidence="1">Glycosyl transferase family 1 domain-containing protein</fullName>
    </recommendedName>
</protein>
<dbReference type="EMBL" id="LKBG01000059">
    <property type="protein sequence ID" value="KQB35973.1"/>
    <property type="molecule type" value="Genomic_DNA"/>
</dbReference>
<dbReference type="PANTHER" id="PTHR12526">
    <property type="entry name" value="GLYCOSYLTRANSFERASE"/>
    <property type="match status" value="1"/>
</dbReference>
<reference evidence="2 3" key="1">
    <citation type="submission" date="2015-09" db="EMBL/GenBank/DDBJ databases">
        <title>Heavy metals and arsenic resistance mechanisms in polyextremophilic archaea of the family Ferroplasmaceae.</title>
        <authorList>
            <person name="Bulaev A.G."/>
            <person name="Kanygina A.V."/>
        </authorList>
    </citation>
    <scope>NUCLEOTIDE SEQUENCE [LARGE SCALE GENOMIC DNA]</scope>
    <source>
        <strain evidence="2 3">VT</strain>
    </source>
</reference>
<feature type="domain" description="Glycosyl transferase family 1" evidence="1">
    <location>
        <begin position="35"/>
        <end position="202"/>
    </location>
</feature>
<dbReference type="SUPFAM" id="SSF53756">
    <property type="entry name" value="UDP-Glycosyltransferase/glycogen phosphorylase"/>
    <property type="match status" value="1"/>
</dbReference>
<keyword evidence="3" id="KW-1185">Reference proteome</keyword>
<dbReference type="RefSeq" id="WP_055032340.1">
    <property type="nucleotide sequence ID" value="NZ_LKBG01000059.1"/>
</dbReference>
<sequence>MDEKKFKSKGIPEEKLSLIEFTGIDTEKYKCVYKHSVNENSIKLLCIARLDESHKYKGIHELIMGIKGINDLKLPVKLLVSIIGDGNLREQYEKECKLYNLNNIGFLGNLTVEEMIKEICYTDFLILPSINKAEGFGRVVLEALSCGTPVIVSKYAGIAELITRFNAGIVYDPFKFVSIFDKLLSVLNNKQELEKFINNGKKLIAEEGLSLSSTTKETVNLYYKYLKNK</sequence>
<dbReference type="Gene3D" id="3.40.50.2000">
    <property type="entry name" value="Glycogen Phosphorylase B"/>
    <property type="match status" value="2"/>
</dbReference>
<evidence type="ECO:0000259" key="1">
    <source>
        <dbReference type="Pfam" id="PF00534"/>
    </source>
</evidence>
<evidence type="ECO:0000313" key="2">
    <source>
        <dbReference type="EMBL" id="KQB35973.1"/>
    </source>
</evidence>
<evidence type="ECO:0000313" key="3">
    <source>
        <dbReference type="Proteomes" id="UP000050320"/>
    </source>
</evidence>
<gene>
    <name evidence="2" type="ORF">AOG54_08210</name>
</gene>
<proteinExistence type="predicted"/>
<accession>A0A0Q0VQ95</accession>
<dbReference type="InterPro" id="IPR001296">
    <property type="entry name" value="Glyco_trans_1"/>
</dbReference>
<dbReference type="GO" id="GO:0016757">
    <property type="term" value="F:glycosyltransferase activity"/>
    <property type="evidence" value="ECO:0007669"/>
    <property type="project" value="InterPro"/>
</dbReference>
<dbReference type="AlphaFoldDB" id="A0A0Q0VQ95"/>
<dbReference type="OrthoDB" id="132546at2157"/>
<dbReference type="CDD" id="cd03801">
    <property type="entry name" value="GT4_PimA-like"/>
    <property type="match status" value="1"/>
</dbReference>
<dbReference type="Proteomes" id="UP000050320">
    <property type="component" value="Unassembled WGS sequence"/>
</dbReference>
<name>A0A0Q0VQ95_9ARCH</name>